<keyword evidence="4 12" id="KW-0436">Ligase</keyword>
<keyword evidence="10 12" id="KW-0131">Cell cycle</keyword>
<dbReference type="Pfam" id="PF02875">
    <property type="entry name" value="Mur_ligase_C"/>
    <property type="match status" value="1"/>
</dbReference>
<comment type="caution">
    <text evidence="17">The sequence shown here is derived from an EMBL/GenBank/DDBJ whole genome shotgun (WGS) entry which is preliminary data.</text>
</comment>
<reference evidence="17" key="1">
    <citation type="submission" date="2020-08" db="EMBL/GenBank/DDBJ databases">
        <title>Genome public.</title>
        <authorList>
            <person name="Liu C."/>
            <person name="Sun Q."/>
        </authorList>
    </citation>
    <scope>NUCLEOTIDE SEQUENCE</scope>
    <source>
        <strain evidence="17">NSJ-31</strain>
    </source>
</reference>
<keyword evidence="12" id="KW-0460">Magnesium</keyword>
<feature type="binding site" evidence="12">
    <location>
        <position position="182"/>
    </location>
    <ligand>
        <name>UDP-N-acetyl-alpha-D-muramoyl-L-alanyl-D-glutamate</name>
        <dbReference type="ChEBI" id="CHEBI:83900"/>
    </ligand>
</feature>
<dbReference type="InterPro" id="IPR004101">
    <property type="entry name" value="Mur_ligase_C"/>
</dbReference>
<dbReference type="SUPFAM" id="SSF53623">
    <property type="entry name" value="MurD-like peptide ligases, catalytic domain"/>
    <property type="match status" value="1"/>
</dbReference>
<gene>
    <name evidence="12" type="primary">murE</name>
    <name evidence="17" type="ORF">H8711_09425</name>
</gene>
<dbReference type="EMBL" id="JACRST010000014">
    <property type="protein sequence ID" value="MBC8547147.1"/>
    <property type="molecule type" value="Genomic_DNA"/>
</dbReference>
<dbReference type="GO" id="GO:0005737">
    <property type="term" value="C:cytoplasm"/>
    <property type="evidence" value="ECO:0007669"/>
    <property type="project" value="UniProtKB-SubCell"/>
</dbReference>
<organism evidence="17 18">
    <name type="scientific">Ligaoa zhengdingensis</name>
    <dbReference type="NCBI Taxonomy" id="2763658"/>
    <lineage>
        <taxon>Bacteria</taxon>
        <taxon>Bacillati</taxon>
        <taxon>Bacillota</taxon>
        <taxon>Clostridia</taxon>
        <taxon>Eubacteriales</taxon>
        <taxon>Oscillospiraceae</taxon>
        <taxon>Ligaoa</taxon>
    </lineage>
</organism>
<feature type="binding site" evidence="12">
    <location>
        <position position="448"/>
    </location>
    <ligand>
        <name>meso-2,6-diaminopimelate</name>
        <dbReference type="ChEBI" id="CHEBI:57791"/>
    </ligand>
</feature>
<dbReference type="GO" id="GO:0005524">
    <property type="term" value="F:ATP binding"/>
    <property type="evidence" value="ECO:0007669"/>
    <property type="project" value="UniProtKB-UniRule"/>
</dbReference>
<dbReference type="NCBIfam" id="NF001126">
    <property type="entry name" value="PRK00139.1-4"/>
    <property type="match status" value="1"/>
</dbReference>
<comment type="cofactor">
    <cofactor evidence="12">
        <name>Mg(2+)</name>
        <dbReference type="ChEBI" id="CHEBI:18420"/>
    </cofactor>
</comment>
<dbReference type="GO" id="GO:0009252">
    <property type="term" value="P:peptidoglycan biosynthetic process"/>
    <property type="evidence" value="ECO:0007669"/>
    <property type="project" value="UniProtKB-UniRule"/>
</dbReference>
<comment type="pathway">
    <text evidence="1 12 13">Cell wall biogenesis; peptidoglycan biosynthesis.</text>
</comment>
<dbReference type="PROSITE" id="PS01011">
    <property type="entry name" value="FOLYLPOLYGLU_SYNT_1"/>
    <property type="match status" value="1"/>
</dbReference>
<evidence type="ECO:0000256" key="9">
    <source>
        <dbReference type="ARBA" id="ARBA00022984"/>
    </source>
</evidence>
<keyword evidence="7 12" id="KW-0067">ATP-binding</keyword>
<dbReference type="InterPro" id="IPR036615">
    <property type="entry name" value="Mur_ligase_C_dom_sf"/>
</dbReference>
<evidence type="ECO:0000256" key="13">
    <source>
        <dbReference type="RuleBase" id="RU004135"/>
    </source>
</evidence>
<feature type="binding site" evidence="12">
    <location>
        <begin position="105"/>
        <end position="111"/>
    </location>
    <ligand>
        <name>ATP</name>
        <dbReference type="ChEBI" id="CHEBI:30616"/>
    </ligand>
</feature>
<dbReference type="PANTHER" id="PTHR23135">
    <property type="entry name" value="MUR LIGASE FAMILY MEMBER"/>
    <property type="match status" value="1"/>
</dbReference>
<comment type="caution">
    <text evidence="12">Lacks conserved residue(s) required for the propagation of feature annotation.</text>
</comment>
<feature type="modified residue" description="N6-carboxylysine" evidence="12">
    <location>
        <position position="214"/>
    </location>
</feature>
<dbReference type="InterPro" id="IPR005761">
    <property type="entry name" value="UDP-N-AcMur-Glu-dNH2Pim_ligase"/>
</dbReference>
<evidence type="ECO:0000259" key="16">
    <source>
        <dbReference type="Pfam" id="PF08245"/>
    </source>
</evidence>
<dbReference type="InterPro" id="IPR013221">
    <property type="entry name" value="Mur_ligase_cen"/>
</dbReference>
<dbReference type="Proteomes" id="UP000653127">
    <property type="component" value="Unassembled WGS sequence"/>
</dbReference>
<keyword evidence="9 12" id="KW-0573">Peptidoglycan synthesis</keyword>
<dbReference type="Pfam" id="PF01225">
    <property type="entry name" value="Mur_ligase"/>
    <property type="match status" value="1"/>
</dbReference>
<dbReference type="AlphaFoldDB" id="A0A926E0Z2"/>
<dbReference type="GO" id="GO:0071555">
    <property type="term" value="P:cell wall organization"/>
    <property type="evidence" value="ECO:0007669"/>
    <property type="project" value="UniProtKB-KW"/>
</dbReference>
<feature type="binding site" evidence="12">
    <location>
        <position position="372"/>
    </location>
    <ligand>
        <name>meso-2,6-diaminopimelate</name>
        <dbReference type="ChEBI" id="CHEBI:57791"/>
    </ligand>
</feature>
<feature type="binding site" evidence="12">
    <location>
        <begin position="396"/>
        <end position="399"/>
    </location>
    <ligand>
        <name>meso-2,6-diaminopimelate</name>
        <dbReference type="ChEBI" id="CHEBI:57791"/>
    </ligand>
</feature>
<keyword evidence="8 12" id="KW-0133">Cell shape</keyword>
<comment type="function">
    <text evidence="12">Catalyzes the addition of meso-diaminopimelic acid to the nucleotide precursor UDP-N-acetylmuramoyl-L-alanyl-D-glutamate (UMAG) in the biosynthesis of bacterial cell-wall peptidoglycan.</text>
</comment>
<evidence type="ECO:0000256" key="3">
    <source>
        <dbReference type="ARBA" id="ARBA00022490"/>
    </source>
</evidence>
<evidence type="ECO:0000313" key="17">
    <source>
        <dbReference type="EMBL" id="MBC8547147.1"/>
    </source>
</evidence>
<proteinExistence type="inferred from homology"/>
<dbReference type="GO" id="GO:0051301">
    <property type="term" value="P:cell division"/>
    <property type="evidence" value="ECO:0007669"/>
    <property type="project" value="UniProtKB-KW"/>
</dbReference>
<comment type="PTM">
    <text evidence="12">Carboxylation is probably crucial for Mg(2+) binding and, consequently, for the gamma-phosphate positioning of ATP.</text>
</comment>
<feature type="binding site" evidence="12">
    <location>
        <position position="452"/>
    </location>
    <ligand>
        <name>meso-2,6-diaminopimelate</name>
        <dbReference type="ChEBI" id="CHEBI:57791"/>
    </ligand>
</feature>
<dbReference type="InterPro" id="IPR035911">
    <property type="entry name" value="MurE/MurF_N"/>
</dbReference>
<feature type="domain" description="Mur ligase C-terminal" evidence="15">
    <location>
        <begin position="323"/>
        <end position="450"/>
    </location>
</feature>
<evidence type="ECO:0000256" key="4">
    <source>
        <dbReference type="ARBA" id="ARBA00022598"/>
    </source>
</evidence>
<dbReference type="HAMAP" id="MF_00208">
    <property type="entry name" value="MurE"/>
    <property type="match status" value="1"/>
</dbReference>
<feature type="domain" description="Mur ligase N-terminal catalytic" evidence="14">
    <location>
        <begin position="20"/>
        <end position="68"/>
    </location>
</feature>
<accession>A0A926E0Z2</accession>
<evidence type="ECO:0000256" key="8">
    <source>
        <dbReference type="ARBA" id="ARBA00022960"/>
    </source>
</evidence>
<feature type="binding site" evidence="12">
    <location>
        <position position="174"/>
    </location>
    <ligand>
        <name>UDP-N-acetyl-alpha-D-muramoyl-L-alanyl-D-glutamate</name>
        <dbReference type="ChEBI" id="CHEBI:83900"/>
    </ligand>
</feature>
<dbReference type="GO" id="GO:0004326">
    <property type="term" value="F:tetrahydrofolylpolyglutamate synthase activity"/>
    <property type="evidence" value="ECO:0007669"/>
    <property type="project" value="InterPro"/>
</dbReference>
<feature type="binding site" evidence="12">
    <location>
        <position position="180"/>
    </location>
    <ligand>
        <name>UDP-N-acetyl-alpha-D-muramoyl-L-alanyl-D-glutamate</name>
        <dbReference type="ChEBI" id="CHEBI:83900"/>
    </ligand>
</feature>
<evidence type="ECO:0000256" key="7">
    <source>
        <dbReference type="ARBA" id="ARBA00022840"/>
    </source>
</evidence>
<evidence type="ECO:0000256" key="5">
    <source>
        <dbReference type="ARBA" id="ARBA00022618"/>
    </source>
</evidence>
<dbReference type="NCBIfam" id="TIGR01085">
    <property type="entry name" value="murE"/>
    <property type="match status" value="1"/>
</dbReference>
<keyword evidence="6 12" id="KW-0547">Nucleotide-binding</keyword>
<evidence type="ECO:0000256" key="11">
    <source>
        <dbReference type="ARBA" id="ARBA00023316"/>
    </source>
</evidence>
<dbReference type="InterPro" id="IPR036565">
    <property type="entry name" value="Mur-like_cat_sf"/>
</dbReference>
<dbReference type="GO" id="GO:0008765">
    <property type="term" value="F:UDP-N-acetylmuramoylalanyl-D-glutamate-2,6-diaminopimelate ligase activity"/>
    <property type="evidence" value="ECO:0007669"/>
    <property type="project" value="UniProtKB-UniRule"/>
</dbReference>
<dbReference type="InterPro" id="IPR000713">
    <property type="entry name" value="Mur_ligase_N"/>
</dbReference>
<evidence type="ECO:0000313" key="18">
    <source>
        <dbReference type="Proteomes" id="UP000653127"/>
    </source>
</evidence>
<dbReference type="EC" id="6.3.2.13" evidence="12"/>
<dbReference type="RefSeq" id="WP_249283221.1">
    <property type="nucleotide sequence ID" value="NZ_JACRST010000014.1"/>
</dbReference>
<keyword evidence="5 12" id="KW-0132">Cell division</keyword>
<protein>
    <recommendedName>
        <fullName evidence="12">UDP-N-acetylmuramoyl-L-alanyl-D-glutamate--2,6-diaminopimelate ligase</fullName>
        <ecNumber evidence="12">6.3.2.13</ecNumber>
    </recommendedName>
    <alternativeName>
        <fullName evidence="12">Meso-A2pm-adding enzyme</fullName>
    </alternativeName>
    <alternativeName>
        <fullName evidence="12">Meso-diaminopimelate-adding enzyme</fullName>
    </alternativeName>
    <alternativeName>
        <fullName evidence="12">UDP-MurNAc-L-Ala-D-Glu:meso-diaminopimelate ligase</fullName>
    </alternativeName>
    <alternativeName>
        <fullName evidence="12">UDP-MurNAc-tripeptide synthetase</fullName>
    </alternativeName>
    <alternativeName>
        <fullName evidence="12">UDP-N-acetylmuramyl-tripeptide synthetase</fullName>
    </alternativeName>
</protein>
<comment type="similarity">
    <text evidence="2 12">Belongs to the MurCDEF family. MurE subfamily.</text>
</comment>
<evidence type="ECO:0000259" key="14">
    <source>
        <dbReference type="Pfam" id="PF01225"/>
    </source>
</evidence>
<dbReference type="SUPFAM" id="SSF53244">
    <property type="entry name" value="MurD-like peptide ligases, peptide-binding domain"/>
    <property type="match status" value="1"/>
</dbReference>
<keyword evidence="18" id="KW-1185">Reference proteome</keyword>
<name>A0A926E0Z2_9FIRM</name>
<comment type="catalytic activity">
    <reaction evidence="12">
        <text>UDP-N-acetyl-alpha-D-muramoyl-L-alanyl-D-glutamate + meso-2,6-diaminopimelate + ATP = UDP-N-acetyl-alpha-D-muramoyl-L-alanyl-gamma-D-glutamyl-meso-2,6-diaminopimelate + ADP + phosphate + H(+)</text>
        <dbReference type="Rhea" id="RHEA:23676"/>
        <dbReference type="ChEBI" id="CHEBI:15378"/>
        <dbReference type="ChEBI" id="CHEBI:30616"/>
        <dbReference type="ChEBI" id="CHEBI:43474"/>
        <dbReference type="ChEBI" id="CHEBI:57791"/>
        <dbReference type="ChEBI" id="CHEBI:83900"/>
        <dbReference type="ChEBI" id="CHEBI:83905"/>
        <dbReference type="ChEBI" id="CHEBI:456216"/>
        <dbReference type="EC" id="6.3.2.13"/>
    </reaction>
</comment>
<dbReference type="GO" id="GO:0008360">
    <property type="term" value="P:regulation of cell shape"/>
    <property type="evidence" value="ECO:0007669"/>
    <property type="project" value="UniProtKB-KW"/>
</dbReference>
<sequence length="484" mass="52524">MKLSRLLQGIQTESPWQDCEITKVTCDNRQVAAGALFVCIKGTKFDGHSVAGKALEAGAAAVVAERDLGLPHQILVPDTREAYAVLCGNYCGNPARSLKLIGITGTNGKTTITYLIKHVLEAAGKKVGLIGTIHNEIGGMDIPATHTTPDPAELHVLFSRMVAAGCEYVVMEVSSHALDQHRLGGCHFSVGVFTNLTQDHLDYHITMENYYQAKKRLFSMCDTAVINLDDEYGRRLAGEVGCKTLTFSTESDSADFTARNIVPSATGSRFALVGDSLIGRVSFCMPGRFSVSNAMAAGVACLAAGVAFEDVVSGLCTCTGVVGRTEVLPTGTEFTVIRDYAHSPDGLEKVISAVKEFASGRVITLFGCAGNRDRTKRPKMAEIVSRLSDFVILTSDNPRDEDPLQIIDDAKPGLLEHPTPYQILPDRYEAIEWALDFAQPNDILLLCGKGHEDYQVLGFGTIYFDEKEIVLRLLEEKRRPGDTD</sequence>
<evidence type="ECO:0000256" key="2">
    <source>
        <dbReference type="ARBA" id="ARBA00005898"/>
    </source>
</evidence>
<dbReference type="InterPro" id="IPR018109">
    <property type="entry name" value="Folylpolyglutamate_synth_CS"/>
</dbReference>
<evidence type="ECO:0000256" key="12">
    <source>
        <dbReference type="HAMAP-Rule" id="MF_00208"/>
    </source>
</evidence>
<feature type="domain" description="Mur ligase central" evidence="16">
    <location>
        <begin position="103"/>
        <end position="300"/>
    </location>
</feature>
<keyword evidence="3 12" id="KW-0963">Cytoplasm</keyword>
<dbReference type="Pfam" id="PF08245">
    <property type="entry name" value="Mur_ligase_M"/>
    <property type="match status" value="1"/>
</dbReference>
<comment type="subcellular location">
    <subcellularLocation>
        <location evidence="12 13">Cytoplasm</location>
    </subcellularLocation>
</comment>
<feature type="short sequence motif" description="Meso-diaminopimelate recognition motif" evidence="12">
    <location>
        <begin position="396"/>
        <end position="399"/>
    </location>
</feature>
<dbReference type="PANTHER" id="PTHR23135:SF4">
    <property type="entry name" value="UDP-N-ACETYLMURAMOYL-L-ALANYL-D-GLUTAMATE--2,6-DIAMINOPIMELATE LIGASE MURE HOMOLOG, CHLOROPLASTIC"/>
    <property type="match status" value="1"/>
</dbReference>
<dbReference type="Gene3D" id="3.90.190.20">
    <property type="entry name" value="Mur ligase, C-terminal domain"/>
    <property type="match status" value="1"/>
</dbReference>
<dbReference type="SUPFAM" id="SSF63418">
    <property type="entry name" value="MurE/MurF N-terminal domain"/>
    <property type="match status" value="1"/>
</dbReference>
<evidence type="ECO:0000259" key="15">
    <source>
        <dbReference type="Pfam" id="PF02875"/>
    </source>
</evidence>
<feature type="binding site" evidence="12">
    <location>
        <begin position="147"/>
        <end position="148"/>
    </location>
    <ligand>
        <name>UDP-N-acetyl-alpha-D-muramoyl-L-alanyl-D-glutamate</name>
        <dbReference type="ChEBI" id="CHEBI:83900"/>
    </ligand>
</feature>
<evidence type="ECO:0000256" key="1">
    <source>
        <dbReference type="ARBA" id="ARBA00004752"/>
    </source>
</evidence>
<keyword evidence="11 12" id="KW-0961">Cell wall biogenesis/degradation</keyword>
<dbReference type="GO" id="GO:0000287">
    <property type="term" value="F:magnesium ion binding"/>
    <property type="evidence" value="ECO:0007669"/>
    <property type="project" value="UniProtKB-UniRule"/>
</dbReference>
<evidence type="ECO:0000256" key="10">
    <source>
        <dbReference type="ARBA" id="ARBA00023306"/>
    </source>
</evidence>
<evidence type="ECO:0000256" key="6">
    <source>
        <dbReference type="ARBA" id="ARBA00022741"/>
    </source>
</evidence>
<dbReference type="Gene3D" id="3.40.1390.10">
    <property type="entry name" value="MurE/MurF, N-terminal domain"/>
    <property type="match status" value="1"/>
</dbReference>
<dbReference type="Gene3D" id="3.40.1190.10">
    <property type="entry name" value="Mur-like, catalytic domain"/>
    <property type="match status" value="1"/>
</dbReference>